<organism evidence="1 2">
    <name type="scientific">Limnothrix redekei LRLZ20PSL1</name>
    <dbReference type="NCBI Taxonomy" id="3112953"/>
    <lineage>
        <taxon>Bacteria</taxon>
        <taxon>Bacillati</taxon>
        <taxon>Cyanobacteriota</taxon>
        <taxon>Cyanophyceae</taxon>
        <taxon>Pseudanabaenales</taxon>
        <taxon>Pseudanabaenaceae</taxon>
        <taxon>Limnothrix</taxon>
    </lineage>
</organism>
<name>A0ABW7CBE0_9CYAN</name>
<evidence type="ECO:0000313" key="2">
    <source>
        <dbReference type="Proteomes" id="UP001604335"/>
    </source>
</evidence>
<protein>
    <submittedName>
        <fullName evidence="1">Uncharacterized protein</fullName>
    </submittedName>
</protein>
<dbReference type="RefSeq" id="WP_190525678.1">
    <property type="nucleotide sequence ID" value="NZ_JAZAQF010000043.1"/>
</dbReference>
<gene>
    <name evidence="1" type="ORF">VPK24_07425</name>
</gene>
<dbReference type="Proteomes" id="UP001604335">
    <property type="component" value="Unassembled WGS sequence"/>
</dbReference>
<evidence type="ECO:0000313" key="1">
    <source>
        <dbReference type="EMBL" id="MFG3817464.1"/>
    </source>
</evidence>
<sequence>MSLIDINLIDLPSRYTPSPAFALIRGIDDLDRCTQAGLMQLSPHHRLNHLLWSKSAKLRDPFAVPRVNRVSNPSKARQLGIIEVVSA</sequence>
<reference evidence="2" key="1">
    <citation type="journal article" date="2024" name="Algal Res.">
        <title>Biochemical, toxicological and genomic investigation of a high-biomass producing Limnothrix strain isolated from Italian shallow drinking water reservoir.</title>
        <authorList>
            <person name="Simonazzi M."/>
            <person name="Shishido T.K."/>
            <person name="Delbaje E."/>
            <person name="Wahlsten M."/>
            <person name="Fewer D.P."/>
            <person name="Sivonen K."/>
            <person name="Pezzolesi L."/>
            <person name="Pistocchi R."/>
        </authorList>
    </citation>
    <scope>NUCLEOTIDE SEQUENCE [LARGE SCALE GENOMIC DNA]</scope>
    <source>
        <strain evidence="2">LRLZ20PSL1</strain>
    </source>
</reference>
<accession>A0ABW7CBE0</accession>
<proteinExistence type="predicted"/>
<comment type="caution">
    <text evidence="1">The sequence shown here is derived from an EMBL/GenBank/DDBJ whole genome shotgun (WGS) entry which is preliminary data.</text>
</comment>
<keyword evidence="2" id="KW-1185">Reference proteome</keyword>
<dbReference type="EMBL" id="JAZAQF010000043">
    <property type="protein sequence ID" value="MFG3817464.1"/>
    <property type="molecule type" value="Genomic_DNA"/>
</dbReference>